<dbReference type="Proteomes" id="UP000253868">
    <property type="component" value="Chromosome"/>
</dbReference>
<evidence type="ECO:0000313" key="2">
    <source>
        <dbReference type="Proteomes" id="UP000253868"/>
    </source>
</evidence>
<keyword evidence="2" id="KW-1185">Reference proteome</keyword>
<proteinExistence type="predicted"/>
<protein>
    <submittedName>
        <fullName evidence="1">Uncharacterized protein</fullName>
    </submittedName>
</protein>
<dbReference type="KEGG" id="spad:DVK44_29610"/>
<organism evidence="1 2">
    <name type="scientific">Streptomyces paludis</name>
    <dbReference type="NCBI Taxonomy" id="2282738"/>
    <lineage>
        <taxon>Bacteria</taxon>
        <taxon>Bacillati</taxon>
        <taxon>Actinomycetota</taxon>
        <taxon>Actinomycetes</taxon>
        <taxon>Kitasatosporales</taxon>
        <taxon>Streptomycetaceae</taxon>
        <taxon>Streptomyces</taxon>
    </lineage>
</organism>
<name>A0A345HWT6_9ACTN</name>
<sequence>MTDTMFGVPDAVISEHTHDGAKVVSVMTFAQDMEVARRLRHSVRVWTGEDREGRPMAIIWTAGLRSGRLLAAYEFTPGGE</sequence>
<dbReference type="EMBL" id="CP031194">
    <property type="protein sequence ID" value="AXG81160.1"/>
    <property type="molecule type" value="Genomic_DNA"/>
</dbReference>
<dbReference type="AlphaFoldDB" id="A0A345HWT6"/>
<reference evidence="2" key="1">
    <citation type="submission" date="2018-07" db="EMBL/GenBank/DDBJ databases">
        <authorList>
            <person name="Zhao J."/>
        </authorList>
    </citation>
    <scope>NUCLEOTIDE SEQUENCE [LARGE SCALE GENOMIC DNA]</scope>
    <source>
        <strain evidence="2">GSSD-12</strain>
    </source>
</reference>
<gene>
    <name evidence="1" type="ORF">DVK44_29610</name>
</gene>
<dbReference type="RefSeq" id="WP_114663701.1">
    <property type="nucleotide sequence ID" value="NZ_CP031194.1"/>
</dbReference>
<dbReference type="OrthoDB" id="9980329at2"/>
<evidence type="ECO:0000313" key="1">
    <source>
        <dbReference type="EMBL" id="AXG81160.1"/>
    </source>
</evidence>
<accession>A0A345HWT6</accession>